<dbReference type="EMBL" id="AWUE01010436">
    <property type="protein sequence ID" value="OMP11664.1"/>
    <property type="molecule type" value="Genomic_DNA"/>
</dbReference>
<protein>
    <submittedName>
        <fullName evidence="1">Uncharacterized protein</fullName>
    </submittedName>
</protein>
<dbReference type="OrthoDB" id="1840965at2759"/>
<sequence>MKMVRPIKQIENFGPPPNKILPFPLFFLGFYNLHCDCNNQLPIGALSKSSSKVFWKMKKGIHPQLQWLRPKREQAESVGQIAKFNRTLWAGEARELGEFREQSEMNQGF</sequence>
<keyword evidence="2" id="KW-1185">Reference proteome</keyword>
<organism evidence="1 2">
    <name type="scientific">Corchorus olitorius</name>
    <dbReference type="NCBI Taxonomy" id="93759"/>
    <lineage>
        <taxon>Eukaryota</taxon>
        <taxon>Viridiplantae</taxon>
        <taxon>Streptophyta</taxon>
        <taxon>Embryophyta</taxon>
        <taxon>Tracheophyta</taxon>
        <taxon>Spermatophyta</taxon>
        <taxon>Magnoliopsida</taxon>
        <taxon>eudicotyledons</taxon>
        <taxon>Gunneridae</taxon>
        <taxon>Pentapetalae</taxon>
        <taxon>rosids</taxon>
        <taxon>malvids</taxon>
        <taxon>Malvales</taxon>
        <taxon>Malvaceae</taxon>
        <taxon>Grewioideae</taxon>
        <taxon>Apeibeae</taxon>
        <taxon>Corchorus</taxon>
    </lineage>
</organism>
<name>A0A1R3KX24_9ROSI</name>
<evidence type="ECO:0000313" key="2">
    <source>
        <dbReference type="Proteomes" id="UP000187203"/>
    </source>
</evidence>
<gene>
    <name evidence="1" type="ORF">COLO4_03733</name>
</gene>
<dbReference type="Proteomes" id="UP000187203">
    <property type="component" value="Unassembled WGS sequence"/>
</dbReference>
<evidence type="ECO:0000313" key="1">
    <source>
        <dbReference type="EMBL" id="OMP11664.1"/>
    </source>
</evidence>
<reference evidence="2" key="1">
    <citation type="submission" date="2013-09" db="EMBL/GenBank/DDBJ databases">
        <title>Corchorus olitorius genome sequencing.</title>
        <authorList>
            <person name="Alam M."/>
            <person name="Haque M.S."/>
            <person name="Islam M.S."/>
            <person name="Emdad E.M."/>
            <person name="Islam M.M."/>
            <person name="Ahmed B."/>
            <person name="Halim A."/>
            <person name="Hossen Q.M.M."/>
            <person name="Hossain M.Z."/>
            <person name="Ahmed R."/>
            <person name="Khan M.M."/>
            <person name="Islam R."/>
            <person name="Rashid M.M."/>
            <person name="Khan S.A."/>
            <person name="Rahman M.S."/>
            <person name="Alam M."/>
            <person name="Yahiya A.S."/>
            <person name="Khan M.S."/>
            <person name="Azam M.S."/>
            <person name="Haque T."/>
            <person name="Lashkar M.Z.H."/>
            <person name="Akhand A.I."/>
            <person name="Morshed G."/>
            <person name="Roy S."/>
            <person name="Uddin K.S."/>
            <person name="Rabeya T."/>
            <person name="Hossain A.S."/>
            <person name="Chowdhury A."/>
            <person name="Snigdha A.R."/>
            <person name="Mortoza M.S."/>
            <person name="Matin S.A."/>
            <person name="Hoque S.M.E."/>
            <person name="Islam M.K."/>
            <person name="Roy D.K."/>
            <person name="Haider R."/>
            <person name="Moosa M.M."/>
            <person name="Elias S.M."/>
            <person name="Hasan A.M."/>
            <person name="Jahan S."/>
            <person name="Shafiuddin M."/>
            <person name="Mahmood N."/>
            <person name="Shommy N.S."/>
        </authorList>
    </citation>
    <scope>NUCLEOTIDE SEQUENCE [LARGE SCALE GENOMIC DNA]</scope>
    <source>
        <strain evidence="2">cv. O-4</strain>
    </source>
</reference>
<proteinExistence type="predicted"/>
<dbReference type="AlphaFoldDB" id="A0A1R3KX24"/>
<comment type="caution">
    <text evidence="1">The sequence shown here is derived from an EMBL/GenBank/DDBJ whole genome shotgun (WGS) entry which is preliminary data.</text>
</comment>
<accession>A0A1R3KX24</accession>